<evidence type="ECO:0000313" key="6">
    <source>
        <dbReference type="EMBL" id="CUN06226.1"/>
    </source>
</evidence>
<sequence length="139" mass="16052">MNILFFLTPKSEVAYIPADESLRQAFEKLKYHGYSAVPTLTDDGKYAGTITEGDVLRAMESMCHWNISEAEKVKLMDVKRKRNIQAVTISTDMDDLVDVITDQNFVPVIDDQEKFIGIVTRKDVIRFYHDEYRKLAKNE</sequence>
<accession>A0A173SZR0</accession>
<dbReference type="PROSITE" id="PS51371">
    <property type="entry name" value="CBS"/>
    <property type="match status" value="2"/>
</dbReference>
<evidence type="ECO:0000313" key="13">
    <source>
        <dbReference type="Proteomes" id="UP000188159"/>
    </source>
</evidence>
<dbReference type="PANTHER" id="PTHR43080:SF26">
    <property type="entry name" value="REGULATORY PROTEIN"/>
    <property type="match status" value="1"/>
</dbReference>
<dbReference type="EMBL" id="CYXT01000019">
    <property type="protein sequence ID" value="CUN06226.1"/>
    <property type="molecule type" value="Genomic_DNA"/>
</dbReference>
<reference evidence="8 14" key="3">
    <citation type="journal article" date="2020" name="Cell Host Microbe">
        <title>Functional and Genomic Variation between Human-Derived Isolates of Lachnospiraceae Reveals Inter- and Intra-Species Diversity.</title>
        <authorList>
            <person name="Sorbara M.T."/>
            <person name="Littmann E.R."/>
            <person name="Fontana E."/>
            <person name="Moody T.U."/>
            <person name="Kohout C.E."/>
            <person name="Gjonbalaj M."/>
            <person name="Eaton V."/>
            <person name="Seok R."/>
            <person name="Leiner I.M."/>
            <person name="Pamer E.G."/>
        </authorList>
    </citation>
    <scope>NUCLEOTIDE SEQUENCE [LARGE SCALE GENOMIC DNA]</scope>
    <source>
        <strain evidence="8 14">MSK.14.57</strain>
    </source>
</reference>
<dbReference type="EMBL" id="CZAU01000020">
    <property type="protein sequence ID" value="CUP75379.1"/>
    <property type="molecule type" value="Genomic_DNA"/>
</dbReference>
<evidence type="ECO:0000256" key="2">
    <source>
        <dbReference type="PROSITE-ProRule" id="PRU00703"/>
    </source>
</evidence>
<dbReference type="Proteomes" id="UP000095553">
    <property type="component" value="Unassembled WGS sequence"/>
</dbReference>
<evidence type="ECO:0000313" key="10">
    <source>
        <dbReference type="Proteomes" id="UP000095553"/>
    </source>
</evidence>
<evidence type="ECO:0000313" key="5">
    <source>
        <dbReference type="EMBL" id="CUM94548.1"/>
    </source>
</evidence>
<organism evidence="5 10">
    <name type="scientific">Anaerostipes hadrus</name>
    <dbReference type="NCBI Taxonomy" id="649756"/>
    <lineage>
        <taxon>Bacteria</taxon>
        <taxon>Bacillati</taxon>
        <taxon>Bacillota</taxon>
        <taxon>Clostridia</taxon>
        <taxon>Lachnospirales</taxon>
        <taxon>Lachnospiraceae</taxon>
        <taxon>Anaerostipes</taxon>
    </lineage>
</organism>
<keyword evidence="1 2" id="KW-0129">CBS domain</keyword>
<keyword evidence="14" id="KW-1185">Reference proteome</keyword>
<reference evidence="4 13" key="2">
    <citation type="journal article" date="2016" name="Sci. Rep.">
        <title>Accelerated dysbiosis of gut microbiota during aggravation of DSS-induced colitis by a butyrate-producing bacterium.</title>
        <authorList>
            <person name="Zhang Q."/>
            <person name="Wu Y."/>
            <person name="Wang J."/>
            <person name="Wu G."/>
            <person name="Long W."/>
            <person name="Xue Z."/>
            <person name="Wang L."/>
            <person name="Zhang X."/>
            <person name="Pang X."/>
            <person name="Zhao Y."/>
            <person name="Zhao L."/>
            <person name="Zhang C."/>
        </authorList>
    </citation>
    <scope>NUCLEOTIDE SEQUENCE [LARGE SCALE GENOMIC DNA]</scope>
    <source>
        <strain evidence="4 13">BPB5</strain>
    </source>
</reference>
<dbReference type="InterPro" id="IPR046342">
    <property type="entry name" value="CBS_dom_sf"/>
</dbReference>
<dbReference type="OrthoDB" id="384703at2"/>
<dbReference type="Gene3D" id="3.10.580.10">
    <property type="entry name" value="CBS-domain"/>
    <property type="match status" value="1"/>
</dbReference>
<reference evidence="9" key="5">
    <citation type="submission" date="2023-08" db="EMBL/GenBank/DDBJ databases">
        <title>Complete Genome Sequences of butyrate producing Anaerostipes hadrus strains BA1 and GIF7 isolated from the terminal ileum of a healthy lean male.</title>
        <authorList>
            <person name="Low A."/>
            <person name="Sheludchenko M."/>
            <person name="Cheng H.E."/>
            <person name="Koh X.Q."/>
            <person name="Lee J."/>
        </authorList>
    </citation>
    <scope>NUCLEOTIDE SEQUENCE</scope>
    <source>
        <strain evidence="9">BA1</strain>
    </source>
</reference>
<dbReference type="AlphaFoldDB" id="A0A173SZR0"/>
<dbReference type="Proteomes" id="UP000095598">
    <property type="component" value="Unassembled WGS sequence"/>
</dbReference>
<reference evidence="10 11" key="1">
    <citation type="submission" date="2015-09" db="EMBL/GenBank/DDBJ databases">
        <authorList>
            <consortium name="Pathogen Informatics"/>
        </authorList>
    </citation>
    <scope>NUCLEOTIDE SEQUENCE [LARGE SCALE GENOMIC DNA]</scope>
    <source>
        <strain evidence="6 12">2789STDY5608868</strain>
        <strain evidence="7 11">2789STDY5834908</strain>
        <strain evidence="5 10">2789STDY5834959</strain>
    </source>
</reference>
<evidence type="ECO:0000313" key="8">
    <source>
        <dbReference type="EMBL" id="NSJ80915.1"/>
    </source>
</evidence>
<dbReference type="Proteomes" id="UP001644750">
    <property type="component" value="Unassembled WGS sequence"/>
</dbReference>
<dbReference type="CDD" id="cd09834">
    <property type="entry name" value="CBS_pair_bac"/>
    <property type="match status" value="1"/>
</dbReference>
<evidence type="ECO:0000313" key="11">
    <source>
        <dbReference type="Proteomes" id="UP000095564"/>
    </source>
</evidence>
<dbReference type="RefSeq" id="WP_055072811.1">
    <property type="nucleotide sequence ID" value="NZ_BAABXM010000001.1"/>
</dbReference>
<dbReference type="EMBL" id="CYXY01000008">
    <property type="protein sequence ID" value="CUM94548.1"/>
    <property type="molecule type" value="Genomic_DNA"/>
</dbReference>
<dbReference type="Pfam" id="PF00571">
    <property type="entry name" value="CBS"/>
    <property type="match status" value="2"/>
</dbReference>
<dbReference type="Proteomes" id="UP001243496">
    <property type="component" value="Chromosome"/>
</dbReference>
<evidence type="ECO:0000313" key="9">
    <source>
        <dbReference type="EMBL" id="WMD17332.1"/>
    </source>
</evidence>
<dbReference type="PANTHER" id="PTHR43080">
    <property type="entry name" value="CBS DOMAIN-CONTAINING PROTEIN CBSX3, MITOCHONDRIAL"/>
    <property type="match status" value="1"/>
</dbReference>
<protein>
    <submittedName>
        <fullName evidence="8">CBS domain-containing protein</fullName>
    </submittedName>
    <submittedName>
        <fullName evidence="4">Membrane protein</fullName>
    </submittedName>
    <submittedName>
        <fullName evidence="5">Putative manganese-dependent inorganic pyrophosphatase</fullName>
    </submittedName>
</protein>
<dbReference type="InterPro" id="IPR000644">
    <property type="entry name" value="CBS_dom"/>
</dbReference>
<dbReference type="EMBL" id="CP132968">
    <property type="protein sequence ID" value="WMD17332.1"/>
    <property type="molecule type" value="Genomic_DNA"/>
</dbReference>
<dbReference type="SUPFAM" id="SSF54631">
    <property type="entry name" value="CBS-domain pair"/>
    <property type="match status" value="1"/>
</dbReference>
<reference evidence="8" key="4">
    <citation type="submission" date="2020-02" db="EMBL/GenBank/DDBJ databases">
        <authorList>
            <person name="Littmann E."/>
            <person name="Sorbara M."/>
        </authorList>
    </citation>
    <scope>NUCLEOTIDE SEQUENCE</scope>
    <source>
        <strain evidence="8">MSK.14.57</strain>
    </source>
</reference>
<feature type="domain" description="CBS" evidence="3">
    <location>
        <begin position="7"/>
        <end position="67"/>
    </location>
</feature>
<dbReference type="InterPro" id="IPR051257">
    <property type="entry name" value="Diverse_CBS-Domain"/>
</dbReference>
<dbReference type="SMART" id="SM00116">
    <property type="entry name" value="CBS"/>
    <property type="match status" value="2"/>
</dbReference>
<evidence type="ECO:0000313" key="12">
    <source>
        <dbReference type="Proteomes" id="UP000095598"/>
    </source>
</evidence>
<dbReference type="EMBL" id="JAAITB010000045">
    <property type="protein sequence ID" value="NSJ80915.1"/>
    <property type="molecule type" value="Genomic_DNA"/>
</dbReference>
<dbReference type="GeneID" id="92740594"/>
<proteinExistence type="predicted"/>
<evidence type="ECO:0000313" key="7">
    <source>
        <dbReference type="EMBL" id="CUP75379.1"/>
    </source>
</evidence>
<dbReference type="Proteomes" id="UP000095564">
    <property type="component" value="Unassembled WGS sequence"/>
</dbReference>
<evidence type="ECO:0000313" key="4">
    <source>
        <dbReference type="EMBL" id="AQP38566.1"/>
    </source>
</evidence>
<evidence type="ECO:0000313" key="14">
    <source>
        <dbReference type="Proteomes" id="UP001644750"/>
    </source>
</evidence>
<evidence type="ECO:0000256" key="1">
    <source>
        <dbReference type="ARBA" id="ARBA00023122"/>
    </source>
</evidence>
<evidence type="ECO:0000259" key="3">
    <source>
        <dbReference type="PROSITE" id="PS51371"/>
    </source>
</evidence>
<dbReference type="EMBL" id="CP012098">
    <property type="protein sequence ID" value="AQP38566.1"/>
    <property type="molecule type" value="Genomic_DNA"/>
</dbReference>
<dbReference type="Proteomes" id="UP000188159">
    <property type="component" value="Chromosome"/>
</dbReference>
<feature type="domain" description="CBS" evidence="3">
    <location>
        <begin position="80"/>
        <end position="135"/>
    </location>
</feature>
<gene>
    <name evidence="4" type="ORF">DO83_02405</name>
    <name evidence="6" type="ORF">ERS852425_02365</name>
    <name evidence="7" type="ORF">ERS852520_02105</name>
    <name evidence="5" type="ORF">ERS852571_01536</name>
    <name evidence="8" type="ORF">G5A72_15295</name>
    <name evidence="9" type="ORF">RBI15_04280</name>
</gene>
<name>A0A173SZR0_ANAHA</name>